<dbReference type="InterPro" id="IPR001567">
    <property type="entry name" value="Pept_M3A_M3B_dom"/>
</dbReference>
<protein>
    <submittedName>
        <fullName evidence="9">M3 family metallopeptidase</fullName>
    </submittedName>
</protein>
<dbReference type="CDD" id="cd06456">
    <property type="entry name" value="M3A_DCP"/>
    <property type="match status" value="1"/>
</dbReference>
<organism evidence="9 10">
    <name type="scientific">Shewanella yunxiaonensis</name>
    <dbReference type="NCBI Taxonomy" id="2829809"/>
    <lineage>
        <taxon>Bacteria</taxon>
        <taxon>Pseudomonadati</taxon>
        <taxon>Pseudomonadota</taxon>
        <taxon>Gammaproteobacteria</taxon>
        <taxon>Alteromonadales</taxon>
        <taxon>Shewanellaceae</taxon>
        <taxon>Shewanella</taxon>
    </lineage>
</organism>
<evidence type="ECO:0000313" key="10">
    <source>
        <dbReference type="Proteomes" id="UP000679575"/>
    </source>
</evidence>
<comment type="cofactor">
    <cofactor evidence="7">
        <name>Zn(2+)</name>
        <dbReference type="ChEBI" id="CHEBI:29105"/>
    </cofactor>
    <text evidence="7">Binds 1 zinc ion.</text>
</comment>
<dbReference type="Pfam" id="PF01432">
    <property type="entry name" value="Peptidase_M3"/>
    <property type="match status" value="1"/>
</dbReference>
<comment type="similarity">
    <text evidence="1 7">Belongs to the peptidase M3 family.</text>
</comment>
<dbReference type="PANTHER" id="PTHR43660:SF1">
    <property type="entry name" value="DIPEPTIDYL CARBOXYPEPTIDASE"/>
    <property type="match status" value="1"/>
</dbReference>
<sequence length="731" mass="81734">MHKTFIATAIGAALVLSACGEQKTAETKPNASEAVKQLAAQASQISGAAKDTQKDKKEVGNVLLKPSPLTFQAPQYDLITKADFIPAFKAGIKEHSDEIAAIENNPEAPTFANTIVAMEKTGAILDRTSRAFFQYSGLLADDEVQKIEEQVMPMLTEHSDNIYMDPKLFARVKAVYEAKDKLTDKVDQRLVQHYYDDFVRAGAQLNDQDKAQLRDLNGQLSKLATEFSQNILKSFKDDTILVTDKAELKGLSDDEIDGLAAAAKKAGKEGYLISLVNTTRQPLLMHLDNRELRQKIWETSANRAQSTNGPIVLKLAELRAEKAKLLGYDTWADYVLANQMAGKPAAVFSMLDNLAPKAVDKAKKEAADIQQEIKAEGGNFELKPWDWNYYAEKVRKAKYDLDEAQIKPYFEFNRVLNDGLFFAMNKLYGITFKPRTDLPVWQEDVKVWQVFDKDGSPLALFYLDPYARVGKNGGAWMDEIVTQNYLLDGKPVVYNALNIPKPAAGQPTLLTFDEVVTMFHEFGHAAHGIFSKVKYPSLAGTSTARDFVEFPSQFNEDWAINPEVLANYAKNYKTGEPIPADLLKKIRDAATFNQGFNTVEYLGAALLDMDWHSIKAGTKITDVNAFEKASLEKHGIYYAPIMPRYRSCYFSHAFAGGYSAGYYAYLWTEVFAADAFTYMKDNGGLTRANGDKFRENVLSKGNSQDLMQDYINFRGQKPTIDALLKRRGLVE</sequence>
<name>A0ABX7YWT7_9GAMM</name>
<dbReference type="InterPro" id="IPR024077">
    <property type="entry name" value="Neurolysin/TOP_dom2"/>
</dbReference>
<gene>
    <name evidence="9" type="ORF">KDN34_07395</name>
</gene>
<evidence type="ECO:0000256" key="6">
    <source>
        <dbReference type="ARBA" id="ARBA00023049"/>
    </source>
</evidence>
<dbReference type="RefSeq" id="WP_212596241.1">
    <property type="nucleotide sequence ID" value="NZ_CP073587.1"/>
</dbReference>
<dbReference type="InterPro" id="IPR024079">
    <property type="entry name" value="MetalloPept_cat_dom_sf"/>
</dbReference>
<dbReference type="Proteomes" id="UP000679575">
    <property type="component" value="Chromosome"/>
</dbReference>
<evidence type="ECO:0000256" key="5">
    <source>
        <dbReference type="ARBA" id="ARBA00022833"/>
    </source>
</evidence>
<dbReference type="PANTHER" id="PTHR43660">
    <property type="entry name" value="DIPEPTIDYL CARBOXYPEPTIDASE"/>
    <property type="match status" value="1"/>
</dbReference>
<evidence type="ECO:0000256" key="4">
    <source>
        <dbReference type="ARBA" id="ARBA00022801"/>
    </source>
</evidence>
<dbReference type="Gene3D" id="1.10.1370.10">
    <property type="entry name" value="Neurolysin, domain 3"/>
    <property type="match status" value="1"/>
</dbReference>
<keyword evidence="3 7" id="KW-0479">Metal-binding</keyword>
<dbReference type="PROSITE" id="PS51257">
    <property type="entry name" value="PROKAR_LIPOPROTEIN"/>
    <property type="match status" value="1"/>
</dbReference>
<keyword evidence="2 7" id="KW-0645">Protease</keyword>
<dbReference type="InterPro" id="IPR045090">
    <property type="entry name" value="Pept_M3A_M3B"/>
</dbReference>
<keyword evidence="5 7" id="KW-0862">Zinc</keyword>
<accession>A0ABX7YWT7</accession>
<evidence type="ECO:0000256" key="1">
    <source>
        <dbReference type="ARBA" id="ARBA00006040"/>
    </source>
</evidence>
<dbReference type="Gene3D" id="3.40.390.10">
    <property type="entry name" value="Collagenase (Catalytic Domain)"/>
    <property type="match status" value="1"/>
</dbReference>
<reference evidence="9 10" key="1">
    <citation type="submission" date="2021-04" db="EMBL/GenBank/DDBJ databases">
        <title>Novel species identification of genus Shewanella.</title>
        <authorList>
            <person name="Liu G."/>
        </authorList>
    </citation>
    <scope>NUCLEOTIDE SEQUENCE [LARGE SCALE GENOMIC DNA]</scope>
    <source>
        <strain evidence="9 10">FJAT-54481</strain>
    </source>
</reference>
<proteinExistence type="inferred from homology"/>
<keyword evidence="4 7" id="KW-0378">Hydrolase</keyword>
<evidence type="ECO:0000256" key="2">
    <source>
        <dbReference type="ARBA" id="ARBA00022670"/>
    </source>
</evidence>
<evidence type="ECO:0000313" key="9">
    <source>
        <dbReference type="EMBL" id="QUN07239.1"/>
    </source>
</evidence>
<dbReference type="InterPro" id="IPR034005">
    <property type="entry name" value="M3A_DCP"/>
</dbReference>
<dbReference type="SUPFAM" id="SSF55486">
    <property type="entry name" value="Metalloproteases ('zincins'), catalytic domain"/>
    <property type="match status" value="1"/>
</dbReference>
<evidence type="ECO:0000259" key="8">
    <source>
        <dbReference type="Pfam" id="PF01432"/>
    </source>
</evidence>
<evidence type="ECO:0000256" key="7">
    <source>
        <dbReference type="RuleBase" id="RU003435"/>
    </source>
</evidence>
<evidence type="ECO:0000256" key="3">
    <source>
        <dbReference type="ARBA" id="ARBA00022723"/>
    </source>
</evidence>
<dbReference type="EMBL" id="CP073587">
    <property type="protein sequence ID" value="QUN07239.1"/>
    <property type="molecule type" value="Genomic_DNA"/>
</dbReference>
<keyword evidence="6 7" id="KW-0482">Metalloprotease</keyword>
<keyword evidence="10" id="KW-1185">Reference proteome</keyword>
<feature type="domain" description="Peptidase M3A/M3B catalytic" evidence="8">
    <location>
        <begin position="283"/>
        <end position="728"/>
    </location>
</feature>